<evidence type="ECO:0000256" key="2">
    <source>
        <dbReference type="SAM" id="Phobius"/>
    </source>
</evidence>
<gene>
    <name evidence="3" type="ORF">CERSUDRAFT_106312</name>
</gene>
<evidence type="ECO:0000313" key="3">
    <source>
        <dbReference type="EMBL" id="EMD36422.1"/>
    </source>
</evidence>
<proteinExistence type="predicted"/>
<feature type="transmembrane region" description="Helical" evidence="2">
    <location>
        <begin position="12"/>
        <end position="35"/>
    </location>
</feature>
<keyword evidence="2" id="KW-0812">Transmembrane</keyword>
<feature type="transmembrane region" description="Helical" evidence="2">
    <location>
        <begin position="47"/>
        <end position="70"/>
    </location>
</feature>
<feature type="transmembrane region" description="Helical" evidence="2">
    <location>
        <begin position="204"/>
        <end position="229"/>
    </location>
</feature>
<protein>
    <recommendedName>
        <fullName evidence="5">G-protein coupled receptors family 1 profile domain-containing protein</fullName>
    </recommendedName>
</protein>
<feature type="region of interest" description="Disordered" evidence="1">
    <location>
        <begin position="305"/>
        <end position="324"/>
    </location>
</feature>
<accession>M2RDC6</accession>
<feature type="transmembrane region" description="Helical" evidence="2">
    <location>
        <begin position="124"/>
        <end position="146"/>
    </location>
</feature>
<name>M2RDC6_CERS8</name>
<sequence length="324" mass="35966">MGLSLTEARLLALFFTDTFLGIHLVTMGMALWIQLHKDPARGKRTNWLLVIVTIIMGVVGILDATLDIVLNIRVWTTGDLTLFTERASWINIEKNVNQFVQPLIGDAILIYRCWVVYERRWMMIVVPALLWVATCVMSMFTMVLSADIASTSGINAAFLTPFISSAFSLTVALNIVTTSLIVLRIWNISRDVRRYSTGNNKVAFVVRIIIESGLLYTLTAVIILGTVVAKSNADYIPGDCLVQITGIAFNMIIIRFDDNLEEKSSLQSHANSRAIPLGQLTATSTHRGTVVREIPQMRIHVSRDTEVDKGSLTDPVDTPGAWDV</sequence>
<keyword evidence="2" id="KW-1133">Transmembrane helix</keyword>
<reference evidence="3 4" key="1">
    <citation type="journal article" date="2012" name="Proc. Natl. Acad. Sci. U.S.A.">
        <title>Comparative genomics of Ceriporiopsis subvermispora and Phanerochaete chrysosporium provide insight into selective ligninolysis.</title>
        <authorList>
            <person name="Fernandez-Fueyo E."/>
            <person name="Ruiz-Duenas F.J."/>
            <person name="Ferreira P."/>
            <person name="Floudas D."/>
            <person name="Hibbett D.S."/>
            <person name="Canessa P."/>
            <person name="Larrondo L.F."/>
            <person name="James T.Y."/>
            <person name="Seelenfreund D."/>
            <person name="Lobos S."/>
            <person name="Polanco R."/>
            <person name="Tello M."/>
            <person name="Honda Y."/>
            <person name="Watanabe T."/>
            <person name="Watanabe T."/>
            <person name="Ryu J.S."/>
            <person name="Kubicek C.P."/>
            <person name="Schmoll M."/>
            <person name="Gaskell J."/>
            <person name="Hammel K.E."/>
            <person name="St John F.J."/>
            <person name="Vanden Wymelenberg A."/>
            <person name="Sabat G."/>
            <person name="Splinter BonDurant S."/>
            <person name="Syed K."/>
            <person name="Yadav J.S."/>
            <person name="Doddapaneni H."/>
            <person name="Subramanian V."/>
            <person name="Lavin J.L."/>
            <person name="Oguiza J.A."/>
            <person name="Perez G."/>
            <person name="Pisabarro A.G."/>
            <person name="Ramirez L."/>
            <person name="Santoyo F."/>
            <person name="Master E."/>
            <person name="Coutinho P.M."/>
            <person name="Henrissat B."/>
            <person name="Lombard V."/>
            <person name="Magnuson J.K."/>
            <person name="Kuees U."/>
            <person name="Hori C."/>
            <person name="Igarashi K."/>
            <person name="Samejima M."/>
            <person name="Held B.W."/>
            <person name="Barry K.W."/>
            <person name="LaButti K.M."/>
            <person name="Lapidus A."/>
            <person name="Lindquist E.A."/>
            <person name="Lucas S.M."/>
            <person name="Riley R."/>
            <person name="Salamov A.A."/>
            <person name="Hoffmeister D."/>
            <person name="Schwenk D."/>
            <person name="Hadar Y."/>
            <person name="Yarden O."/>
            <person name="de Vries R.P."/>
            <person name="Wiebenga A."/>
            <person name="Stenlid J."/>
            <person name="Eastwood D."/>
            <person name="Grigoriev I.V."/>
            <person name="Berka R.M."/>
            <person name="Blanchette R.A."/>
            <person name="Kersten P."/>
            <person name="Martinez A.T."/>
            <person name="Vicuna R."/>
            <person name="Cullen D."/>
        </authorList>
    </citation>
    <scope>NUCLEOTIDE SEQUENCE [LARGE SCALE GENOMIC DNA]</scope>
    <source>
        <strain evidence="3 4">B</strain>
    </source>
</reference>
<dbReference type="Proteomes" id="UP000016930">
    <property type="component" value="Unassembled WGS sequence"/>
</dbReference>
<dbReference type="AlphaFoldDB" id="M2RDC6"/>
<feature type="transmembrane region" description="Helical" evidence="2">
    <location>
        <begin position="235"/>
        <end position="254"/>
    </location>
</feature>
<keyword evidence="2" id="KW-0472">Membrane</keyword>
<dbReference type="HOGENOM" id="CLU_044614_1_0_1"/>
<dbReference type="EMBL" id="KB445798">
    <property type="protein sequence ID" value="EMD36422.1"/>
    <property type="molecule type" value="Genomic_DNA"/>
</dbReference>
<feature type="transmembrane region" description="Helical" evidence="2">
    <location>
        <begin position="158"/>
        <end position="183"/>
    </location>
</feature>
<evidence type="ECO:0008006" key="5">
    <source>
        <dbReference type="Google" id="ProtNLM"/>
    </source>
</evidence>
<organism evidence="3 4">
    <name type="scientific">Ceriporiopsis subvermispora (strain B)</name>
    <name type="common">White-rot fungus</name>
    <name type="synonym">Gelatoporia subvermispora</name>
    <dbReference type="NCBI Taxonomy" id="914234"/>
    <lineage>
        <taxon>Eukaryota</taxon>
        <taxon>Fungi</taxon>
        <taxon>Dikarya</taxon>
        <taxon>Basidiomycota</taxon>
        <taxon>Agaricomycotina</taxon>
        <taxon>Agaricomycetes</taxon>
        <taxon>Polyporales</taxon>
        <taxon>Gelatoporiaceae</taxon>
        <taxon>Gelatoporia</taxon>
    </lineage>
</organism>
<dbReference type="OrthoDB" id="3357408at2759"/>
<keyword evidence="4" id="KW-1185">Reference proteome</keyword>
<evidence type="ECO:0000313" key="4">
    <source>
        <dbReference type="Proteomes" id="UP000016930"/>
    </source>
</evidence>
<evidence type="ECO:0000256" key="1">
    <source>
        <dbReference type="SAM" id="MobiDB-lite"/>
    </source>
</evidence>